<evidence type="ECO:0000256" key="6">
    <source>
        <dbReference type="ARBA" id="ARBA00022840"/>
    </source>
</evidence>
<dbReference type="InterPro" id="IPR008144">
    <property type="entry name" value="Guanylate_kin-like_dom"/>
</dbReference>
<evidence type="ECO:0000256" key="5">
    <source>
        <dbReference type="ARBA" id="ARBA00022777"/>
    </source>
</evidence>
<comment type="similarity">
    <text evidence="1">Belongs to the guanylate kinase family.</text>
</comment>
<dbReference type="InterPro" id="IPR027417">
    <property type="entry name" value="P-loop_NTPase"/>
</dbReference>
<dbReference type="Pfam" id="PF00625">
    <property type="entry name" value="Guanylate_kin"/>
    <property type="match status" value="1"/>
</dbReference>
<dbReference type="PROSITE" id="PS50052">
    <property type="entry name" value="GUANYLATE_KINASE_2"/>
    <property type="match status" value="1"/>
</dbReference>
<dbReference type="EMBL" id="VSSQ01081444">
    <property type="protein sequence ID" value="MPN30359.1"/>
    <property type="molecule type" value="Genomic_DNA"/>
</dbReference>
<keyword evidence="6" id="KW-0067">ATP-binding</keyword>
<evidence type="ECO:0000259" key="7">
    <source>
        <dbReference type="PROSITE" id="PS50052"/>
    </source>
</evidence>
<dbReference type="GO" id="GO:0005524">
    <property type="term" value="F:ATP binding"/>
    <property type="evidence" value="ECO:0007669"/>
    <property type="project" value="UniProtKB-KW"/>
</dbReference>
<comment type="caution">
    <text evidence="8">The sequence shown here is derived from an EMBL/GenBank/DDBJ whole genome shotgun (WGS) entry which is preliminary data.</text>
</comment>
<dbReference type="AlphaFoldDB" id="A0A645GX62"/>
<dbReference type="GO" id="GO:0004385">
    <property type="term" value="F:GMP kinase activity"/>
    <property type="evidence" value="ECO:0007669"/>
    <property type="project" value="UniProtKB-EC"/>
</dbReference>
<gene>
    <name evidence="8" type="primary">gmk_46</name>
    <name evidence="8" type="ORF">SDC9_177830</name>
</gene>
<dbReference type="InterPro" id="IPR008145">
    <property type="entry name" value="GK/Ca_channel_bsu"/>
</dbReference>
<dbReference type="EC" id="2.7.4.8" evidence="8"/>
<keyword evidence="2" id="KW-0963">Cytoplasm</keyword>
<keyword evidence="4" id="KW-0547">Nucleotide-binding</keyword>
<accession>A0A645GX62</accession>
<dbReference type="FunFam" id="3.40.50.300:FF:000855">
    <property type="entry name" value="Guanylate kinase"/>
    <property type="match status" value="1"/>
</dbReference>
<keyword evidence="3 8" id="KW-0808">Transferase</keyword>
<protein>
    <submittedName>
        <fullName evidence="8">Guanylate kinase</fullName>
        <ecNumber evidence="8">2.7.4.8</ecNumber>
    </submittedName>
</protein>
<evidence type="ECO:0000313" key="8">
    <source>
        <dbReference type="EMBL" id="MPN30359.1"/>
    </source>
</evidence>
<proteinExistence type="inferred from homology"/>
<evidence type="ECO:0000256" key="4">
    <source>
        <dbReference type="ARBA" id="ARBA00022741"/>
    </source>
</evidence>
<sequence>MIESEDFLEFARVYDNYYGTPKKNVMDKISNGKDVILEIDIQGAKRVKRNYEDGIFIFIMPPSFKELKNRIVKRGTETQKDMNKRMTCAFEEVQQAKYYDYIVVNDNLNSAVEKIYCIIKAEKCRLSRYHIDLSEFKEEL</sequence>
<evidence type="ECO:0000256" key="1">
    <source>
        <dbReference type="ARBA" id="ARBA00005790"/>
    </source>
</evidence>
<dbReference type="GO" id="GO:0005829">
    <property type="term" value="C:cytosol"/>
    <property type="evidence" value="ECO:0007669"/>
    <property type="project" value="TreeGrafter"/>
</dbReference>
<dbReference type="SMART" id="SM00072">
    <property type="entry name" value="GuKc"/>
    <property type="match status" value="1"/>
</dbReference>
<dbReference type="SUPFAM" id="SSF52540">
    <property type="entry name" value="P-loop containing nucleoside triphosphate hydrolases"/>
    <property type="match status" value="1"/>
</dbReference>
<dbReference type="Gene3D" id="3.40.50.300">
    <property type="entry name" value="P-loop containing nucleotide triphosphate hydrolases"/>
    <property type="match status" value="1"/>
</dbReference>
<name>A0A645GX62_9ZZZZ</name>
<evidence type="ECO:0000256" key="2">
    <source>
        <dbReference type="ARBA" id="ARBA00022490"/>
    </source>
</evidence>
<keyword evidence="5 8" id="KW-0418">Kinase</keyword>
<dbReference type="PANTHER" id="PTHR23117:SF13">
    <property type="entry name" value="GUANYLATE KINASE"/>
    <property type="match status" value="1"/>
</dbReference>
<feature type="domain" description="Guanylate kinase-like" evidence="7">
    <location>
        <begin position="1"/>
        <end position="120"/>
    </location>
</feature>
<evidence type="ECO:0000256" key="3">
    <source>
        <dbReference type="ARBA" id="ARBA00022679"/>
    </source>
</evidence>
<organism evidence="8">
    <name type="scientific">bioreactor metagenome</name>
    <dbReference type="NCBI Taxonomy" id="1076179"/>
    <lineage>
        <taxon>unclassified sequences</taxon>
        <taxon>metagenomes</taxon>
        <taxon>ecological metagenomes</taxon>
    </lineage>
</organism>
<reference evidence="8" key="1">
    <citation type="submission" date="2019-08" db="EMBL/GenBank/DDBJ databases">
        <authorList>
            <person name="Kucharzyk K."/>
            <person name="Murdoch R.W."/>
            <person name="Higgins S."/>
            <person name="Loffler F."/>
        </authorList>
    </citation>
    <scope>NUCLEOTIDE SEQUENCE</scope>
</reference>
<dbReference type="PANTHER" id="PTHR23117">
    <property type="entry name" value="GUANYLATE KINASE-RELATED"/>
    <property type="match status" value="1"/>
</dbReference>